<gene>
    <name evidence="7" type="ordered locus">Trad_2402</name>
</gene>
<dbReference type="EMBL" id="CP002049">
    <property type="protein sequence ID" value="ADI15511.1"/>
    <property type="molecule type" value="Genomic_DNA"/>
</dbReference>
<evidence type="ECO:0000256" key="3">
    <source>
        <dbReference type="ARBA" id="ARBA00022777"/>
    </source>
</evidence>
<evidence type="ECO:0000313" key="8">
    <source>
        <dbReference type="Proteomes" id="UP000000379"/>
    </source>
</evidence>
<dbReference type="PANTHER" id="PTHR12358:SF54">
    <property type="entry name" value="SPHINGOSINE KINASE RELATED PROTEIN"/>
    <property type="match status" value="1"/>
</dbReference>
<sequence length="346" mass="38078">MTQIPTAEAEPAAQNVTIPESHPRTEGGAKYHRILVIMNPVSGQHNPDETTRLIETRAARAGVTVEVRRTEGEGDAERWARGAAEEGFDVVLTAGGDGTVVEAITGLIRSGNKIPLAQLPSGTASQIALALTISPQLDEALELLFEAPSKVVELDVGYLPQHDRYFALITGAGFDARVIEESPRELKRRFGFMAYVMVGVKELFRLKRRSITLELDGKTKRVRGHTAMIVNIGRIDKANISIGPDIWHHDGVLDIIVLGAEGLRENLALAWRLLRREYRGSRHLRYYQARQRVRITARPPLPTQIDGDPLGETPLEVEIVPKGVRVLVPEAYDPTTPPEAPIKALA</sequence>
<dbReference type="InterPro" id="IPR005218">
    <property type="entry name" value="Diacylglycerol/lipid_kinase"/>
</dbReference>
<dbReference type="Gene3D" id="2.60.200.40">
    <property type="match status" value="1"/>
</dbReference>
<feature type="domain" description="DAGKc" evidence="6">
    <location>
        <begin position="29"/>
        <end position="163"/>
    </location>
</feature>
<dbReference type="AlphaFoldDB" id="D7CT48"/>
<feature type="region of interest" description="Disordered" evidence="5">
    <location>
        <begin position="1"/>
        <end position="26"/>
    </location>
</feature>
<dbReference type="Proteomes" id="UP000000379">
    <property type="component" value="Chromosome"/>
</dbReference>
<protein>
    <submittedName>
        <fullName evidence="7">Diacylglycerol kinase catalytic region</fullName>
    </submittedName>
</protein>
<keyword evidence="2" id="KW-0547">Nucleotide-binding</keyword>
<reference evidence="8" key="1">
    <citation type="submission" date="2010-05" db="EMBL/GenBank/DDBJ databases">
        <title>The complete genome of Truepera radiovictris DSM 17093.</title>
        <authorList>
            <consortium name="US DOE Joint Genome Institute (JGI-PGF)"/>
            <person name="Lucas S."/>
            <person name="Copeland A."/>
            <person name="Lapidus A."/>
            <person name="Glavina del Rio T."/>
            <person name="Dalin E."/>
            <person name="Tice H."/>
            <person name="Bruce D."/>
            <person name="Goodwin L."/>
            <person name="Pitluck S."/>
            <person name="Kyrpides N."/>
            <person name="Mavromatis K."/>
            <person name="Ovchinnikova G."/>
            <person name="Munk A.C."/>
            <person name="Detter J.C."/>
            <person name="Han C."/>
            <person name="Tapia R."/>
            <person name="Land M."/>
            <person name="Hauser L."/>
            <person name="Markowitz V."/>
            <person name="Cheng J.-F."/>
            <person name="Hugenholtz P."/>
            <person name="Woyke T."/>
            <person name="Wu D."/>
            <person name="Tindall B."/>
            <person name="Pomrenke H.G."/>
            <person name="Brambilla E."/>
            <person name="Klenk H.-P."/>
            <person name="Eisen J.A."/>
        </authorList>
    </citation>
    <scope>NUCLEOTIDE SEQUENCE [LARGE SCALE GENOMIC DNA]</scope>
    <source>
        <strain evidence="8">DSM 17093 / CIP 108686 / LMG 22925 / RQ-24</strain>
    </source>
</reference>
<dbReference type="InterPro" id="IPR001206">
    <property type="entry name" value="Diacylglycerol_kinase_cat_dom"/>
</dbReference>
<evidence type="ECO:0000313" key="7">
    <source>
        <dbReference type="EMBL" id="ADI15511.1"/>
    </source>
</evidence>
<evidence type="ECO:0000256" key="1">
    <source>
        <dbReference type="ARBA" id="ARBA00022679"/>
    </source>
</evidence>
<dbReference type="Pfam" id="PF00781">
    <property type="entry name" value="DAGK_cat"/>
    <property type="match status" value="1"/>
</dbReference>
<organism evidence="7 8">
    <name type="scientific">Truepera radiovictrix (strain DSM 17093 / CIP 108686 / LMG 22925 / RQ-24)</name>
    <dbReference type="NCBI Taxonomy" id="649638"/>
    <lineage>
        <taxon>Bacteria</taxon>
        <taxon>Thermotogati</taxon>
        <taxon>Deinococcota</taxon>
        <taxon>Deinococci</taxon>
        <taxon>Trueperales</taxon>
        <taxon>Trueperaceae</taxon>
        <taxon>Truepera</taxon>
    </lineage>
</organism>
<evidence type="ECO:0000256" key="5">
    <source>
        <dbReference type="SAM" id="MobiDB-lite"/>
    </source>
</evidence>
<reference evidence="7 8" key="2">
    <citation type="journal article" date="2011" name="Stand. Genomic Sci.">
        <title>Complete genome sequence of Truepera radiovictrix type strain (RQ-24).</title>
        <authorList>
            <person name="Ivanova N."/>
            <person name="Rohde C."/>
            <person name="Munk C."/>
            <person name="Nolan M."/>
            <person name="Lucas S."/>
            <person name="Del Rio T.G."/>
            <person name="Tice H."/>
            <person name="Deshpande S."/>
            <person name="Cheng J.F."/>
            <person name="Tapia R."/>
            <person name="Han C."/>
            <person name="Goodwin L."/>
            <person name="Pitluck S."/>
            <person name="Liolios K."/>
            <person name="Mavromatis K."/>
            <person name="Mikhailova N."/>
            <person name="Pati A."/>
            <person name="Chen A."/>
            <person name="Palaniappan K."/>
            <person name="Land M."/>
            <person name="Hauser L."/>
            <person name="Chang Y.J."/>
            <person name="Jeffries C.D."/>
            <person name="Brambilla E."/>
            <person name="Rohde M."/>
            <person name="Goker M."/>
            <person name="Tindall B.J."/>
            <person name="Woyke T."/>
            <person name="Bristow J."/>
            <person name="Eisen J.A."/>
            <person name="Markowitz V."/>
            <person name="Hugenholtz P."/>
            <person name="Kyrpides N.C."/>
            <person name="Klenk H.P."/>
            <person name="Lapidus A."/>
        </authorList>
    </citation>
    <scope>NUCLEOTIDE SEQUENCE [LARGE SCALE GENOMIC DNA]</scope>
    <source>
        <strain evidence="8">DSM 17093 / CIP 108686 / LMG 22925 / RQ-24</strain>
    </source>
</reference>
<dbReference type="HOGENOM" id="CLU_045532_2_1_0"/>
<dbReference type="RefSeq" id="WP_013178874.1">
    <property type="nucleotide sequence ID" value="NC_014221.1"/>
</dbReference>
<evidence type="ECO:0000256" key="2">
    <source>
        <dbReference type="ARBA" id="ARBA00022741"/>
    </source>
</evidence>
<dbReference type="PROSITE" id="PS50146">
    <property type="entry name" value="DAGK"/>
    <property type="match status" value="1"/>
</dbReference>
<dbReference type="InterPro" id="IPR016064">
    <property type="entry name" value="NAD/diacylglycerol_kinase_sf"/>
</dbReference>
<dbReference type="eggNOG" id="COG1597">
    <property type="taxonomic scope" value="Bacteria"/>
</dbReference>
<dbReference type="STRING" id="649638.Trad_2402"/>
<dbReference type="KEGG" id="tra:Trad_2402"/>
<dbReference type="InterPro" id="IPR045540">
    <property type="entry name" value="YegS/DAGK_C"/>
</dbReference>
<accession>D7CT48</accession>
<dbReference type="SUPFAM" id="SSF111331">
    <property type="entry name" value="NAD kinase/diacylglycerol kinase-like"/>
    <property type="match status" value="1"/>
</dbReference>
<dbReference type="InterPro" id="IPR017438">
    <property type="entry name" value="ATP-NAD_kinase_N"/>
</dbReference>
<evidence type="ECO:0000256" key="4">
    <source>
        <dbReference type="ARBA" id="ARBA00022840"/>
    </source>
</evidence>
<keyword evidence="1" id="KW-0808">Transferase</keyword>
<dbReference type="PANTHER" id="PTHR12358">
    <property type="entry name" value="SPHINGOSINE KINASE"/>
    <property type="match status" value="1"/>
</dbReference>
<dbReference type="InterPro" id="IPR050187">
    <property type="entry name" value="Lipid_Phosphate_FormReg"/>
</dbReference>
<keyword evidence="4" id="KW-0067">ATP-binding</keyword>
<evidence type="ECO:0000259" key="6">
    <source>
        <dbReference type="PROSITE" id="PS50146"/>
    </source>
</evidence>
<proteinExistence type="predicted"/>
<name>D7CT48_TRURR</name>
<dbReference type="NCBIfam" id="TIGR00147">
    <property type="entry name" value="YegS/Rv2252/BmrU family lipid kinase"/>
    <property type="match status" value="1"/>
</dbReference>
<dbReference type="GO" id="GO:0008654">
    <property type="term" value="P:phospholipid biosynthetic process"/>
    <property type="evidence" value="ECO:0007669"/>
    <property type="project" value="InterPro"/>
</dbReference>
<dbReference type="GO" id="GO:0016301">
    <property type="term" value="F:kinase activity"/>
    <property type="evidence" value="ECO:0007669"/>
    <property type="project" value="UniProtKB-KW"/>
</dbReference>
<keyword evidence="8" id="KW-1185">Reference proteome</keyword>
<dbReference type="Gene3D" id="3.40.50.10330">
    <property type="entry name" value="Probable inorganic polyphosphate/atp-NAD kinase, domain 1"/>
    <property type="match status" value="1"/>
</dbReference>
<dbReference type="Pfam" id="PF19279">
    <property type="entry name" value="YegS_C"/>
    <property type="match status" value="1"/>
</dbReference>
<dbReference type="OrthoDB" id="142078at2"/>
<dbReference type="GO" id="GO:0005524">
    <property type="term" value="F:ATP binding"/>
    <property type="evidence" value="ECO:0007669"/>
    <property type="project" value="UniProtKB-KW"/>
</dbReference>
<keyword evidence="3 7" id="KW-0418">Kinase</keyword>
<dbReference type="SMART" id="SM00046">
    <property type="entry name" value="DAGKc"/>
    <property type="match status" value="1"/>
</dbReference>